<evidence type="ECO:0000259" key="5">
    <source>
        <dbReference type="PROSITE" id="PS01124"/>
    </source>
</evidence>
<dbReference type="Proteomes" id="UP000321567">
    <property type="component" value="Unassembled WGS sequence"/>
</dbReference>
<evidence type="ECO:0000313" key="7">
    <source>
        <dbReference type="Proteomes" id="UP000321567"/>
    </source>
</evidence>
<dbReference type="GO" id="GO:0005829">
    <property type="term" value="C:cytosol"/>
    <property type="evidence" value="ECO:0007669"/>
    <property type="project" value="TreeGrafter"/>
</dbReference>
<dbReference type="SMART" id="SM00342">
    <property type="entry name" value="HTH_ARAC"/>
    <property type="match status" value="1"/>
</dbReference>
<proteinExistence type="predicted"/>
<keyword evidence="7" id="KW-1185">Reference proteome</keyword>
<dbReference type="EMBL" id="BJZO01000002">
    <property type="protein sequence ID" value="GEO79983.1"/>
    <property type="molecule type" value="Genomic_DNA"/>
</dbReference>
<evidence type="ECO:0000256" key="2">
    <source>
        <dbReference type="ARBA" id="ARBA00023125"/>
    </source>
</evidence>
<gene>
    <name evidence="6" type="ORF">ROR02_01140</name>
</gene>
<accession>A0A512H3H9</accession>
<evidence type="ECO:0000256" key="1">
    <source>
        <dbReference type="ARBA" id="ARBA00023015"/>
    </source>
</evidence>
<feature type="region of interest" description="Disordered" evidence="4">
    <location>
        <begin position="341"/>
        <end position="375"/>
    </location>
</feature>
<dbReference type="Pfam" id="PF12833">
    <property type="entry name" value="HTH_18"/>
    <property type="match status" value="1"/>
</dbReference>
<evidence type="ECO:0000256" key="3">
    <source>
        <dbReference type="ARBA" id="ARBA00023163"/>
    </source>
</evidence>
<dbReference type="Gene3D" id="1.10.10.60">
    <property type="entry name" value="Homeodomain-like"/>
    <property type="match status" value="1"/>
</dbReference>
<name>A0A512H3H9_9PROT</name>
<evidence type="ECO:0000256" key="4">
    <source>
        <dbReference type="SAM" id="MobiDB-lite"/>
    </source>
</evidence>
<dbReference type="GO" id="GO:0003700">
    <property type="term" value="F:DNA-binding transcription factor activity"/>
    <property type="evidence" value="ECO:0007669"/>
    <property type="project" value="InterPro"/>
</dbReference>
<organism evidence="6 7">
    <name type="scientific">Pararhodospirillum oryzae</name>
    <dbReference type="NCBI Taxonomy" id="478448"/>
    <lineage>
        <taxon>Bacteria</taxon>
        <taxon>Pseudomonadati</taxon>
        <taxon>Pseudomonadota</taxon>
        <taxon>Alphaproteobacteria</taxon>
        <taxon>Rhodospirillales</taxon>
        <taxon>Rhodospirillaceae</taxon>
        <taxon>Pararhodospirillum</taxon>
    </lineage>
</organism>
<reference evidence="6 7" key="1">
    <citation type="submission" date="2019-07" db="EMBL/GenBank/DDBJ databases">
        <title>Whole genome shotgun sequence of Rhodospirillum oryzae NBRC 107573.</title>
        <authorList>
            <person name="Hosoyama A."/>
            <person name="Uohara A."/>
            <person name="Ohji S."/>
            <person name="Ichikawa N."/>
        </authorList>
    </citation>
    <scope>NUCLEOTIDE SEQUENCE [LARGE SCALE GENOMIC DNA]</scope>
    <source>
        <strain evidence="6 7">NBRC 107573</strain>
    </source>
</reference>
<keyword evidence="3" id="KW-0804">Transcription</keyword>
<protein>
    <submittedName>
        <fullName evidence="6">AraC family transcriptional regulator</fullName>
    </submittedName>
</protein>
<feature type="compositionally biased region" description="Basic and acidic residues" evidence="4">
    <location>
        <begin position="341"/>
        <end position="352"/>
    </location>
</feature>
<sequence length="375" mass="41635">MSGAEAETTMATAEPMVLSSLMHHVIDGLKARQIDPSPLLRRHDIPPEWLMNPYGEVPLRKYVELLEEAAEVAEAPDFGLSLARGASPFNLGPVGLLFASSPDLGRALHGLALHVGVLQERTTCELVPAGEAAVFRYRIEDERVRNRRQEAEYTMAVTCQLIRAIAGPAWVPEEVHFEHPTPAATQAHTAMFGAPLYFDQPMNVLLLRRQDLGLRNPQTDERMASFFLHHVSLMRRHHSNRRSLSDQVRAIVRNHLPSTEGIVRVGEAAKAAGLSARSMQRALQRENAGFRAIKDGERRTLAERYLRHTSTPITEVALMLGYADPACFTRACRRWFGVSPRDLRRGKTRPGDEAGSAALPARRLETEASRPSPSA</sequence>
<feature type="domain" description="HTH araC/xylS-type" evidence="5">
    <location>
        <begin position="246"/>
        <end position="346"/>
    </location>
</feature>
<dbReference type="Pfam" id="PF12625">
    <property type="entry name" value="Arabinose_bd"/>
    <property type="match status" value="1"/>
</dbReference>
<comment type="caution">
    <text evidence="6">The sequence shown here is derived from an EMBL/GenBank/DDBJ whole genome shotgun (WGS) entry which is preliminary data.</text>
</comment>
<dbReference type="SUPFAM" id="SSF46689">
    <property type="entry name" value="Homeodomain-like"/>
    <property type="match status" value="1"/>
</dbReference>
<dbReference type="InterPro" id="IPR018060">
    <property type="entry name" value="HTH_AraC"/>
</dbReference>
<evidence type="ECO:0000313" key="6">
    <source>
        <dbReference type="EMBL" id="GEO79983.1"/>
    </source>
</evidence>
<dbReference type="PROSITE" id="PS01124">
    <property type="entry name" value="HTH_ARAC_FAMILY_2"/>
    <property type="match status" value="1"/>
</dbReference>
<keyword evidence="1" id="KW-0805">Transcription regulation</keyword>
<dbReference type="PANTHER" id="PTHR47894">
    <property type="entry name" value="HTH-TYPE TRANSCRIPTIONAL REGULATOR GADX"/>
    <property type="match status" value="1"/>
</dbReference>
<dbReference type="InterPro" id="IPR009057">
    <property type="entry name" value="Homeodomain-like_sf"/>
</dbReference>
<dbReference type="InterPro" id="IPR032687">
    <property type="entry name" value="AraC-type_N"/>
</dbReference>
<dbReference type="GO" id="GO:0000976">
    <property type="term" value="F:transcription cis-regulatory region binding"/>
    <property type="evidence" value="ECO:0007669"/>
    <property type="project" value="TreeGrafter"/>
</dbReference>
<dbReference type="PANTHER" id="PTHR47894:SF4">
    <property type="entry name" value="HTH-TYPE TRANSCRIPTIONAL REGULATOR GADX"/>
    <property type="match status" value="1"/>
</dbReference>
<keyword evidence="2" id="KW-0238">DNA-binding</keyword>
<dbReference type="AlphaFoldDB" id="A0A512H3H9"/>